<dbReference type="Proteomes" id="UP000054047">
    <property type="component" value="Unassembled WGS sequence"/>
</dbReference>
<dbReference type="OrthoDB" id="6244967at2759"/>
<evidence type="ECO:0000313" key="1">
    <source>
        <dbReference type="EMBL" id="KIH43609.1"/>
    </source>
</evidence>
<protein>
    <submittedName>
        <fullName evidence="1">Uncharacterized protein</fullName>
    </submittedName>
</protein>
<accession>A0A0C2F9P6</accession>
<proteinExistence type="predicted"/>
<evidence type="ECO:0000313" key="2">
    <source>
        <dbReference type="Proteomes" id="UP000054047"/>
    </source>
</evidence>
<feature type="non-terminal residue" evidence="1">
    <location>
        <position position="67"/>
    </location>
</feature>
<gene>
    <name evidence="1" type="ORF">ANCDUO_26381</name>
</gene>
<dbReference type="AlphaFoldDB" id="A0A0C2F9P6"/>
<keyword evidence="2" id="KW-1185">Reference proteome</keyword>
<dbReference type="EMBL" id="KN784322">
    <property type="protein sequence ID" value="KIH43609.1"/>
    <property type="molecule type" value="Genomic_DNA"/>
</dbReference>
<name>A0A0C2F9P6_9BILA</name>
<organism evidence="1 2">
    <name type="scientific">Ancylostoma duodenale</name>
    <dbReference type="NCBI Taxonomy" id="51022"/>
    <lineage>
        <taxon>Eukaryota</taxon>
        <taxon>Metazoa</taxon>
        <taxon>Ecdysozoa</taxon>
        <taxon>Nematoda</taxon>
        <taxon>Chromadorea</taxon>
        <taxon>Rhabditida</taxon>
        <taxon>Rhabditina</taxon>
        <taxon>Rhabditomorpha</taxon>
        <taxon>Strongyloidea</taxon>
        <taxon>Ancylostomatidae</taxon>
        <taxon>Ancylostomatinae</taxon>
        <taxon>Ancylostoma</taxon>
    </lineage>
</organism>
<reference evidence="1 2" key="1">
    <citation type="submission" date="2013-12" db="EMBL/GenBank/DDBJ databases">
        <title>Draft genome of the parsitic nematode Ancylostoma duodenale.</title>
        <authorList>
            <person name="Mitreva M."/>
        </authorList>
    </citation>
    <scope>NUCLEOTIDE SEQUENCE [LARGE SCALE GENOMIC DNA]</scope>
    <source>
        <strain evidence="1 2">Zhejiang</strain>
    </source>
</reference>
<sequence>MATAKADSAFSIMQLCYVRKCAWKLDTSTFDNRIRHFPIIEPEVVRVELGDPYSRNCTPPVSNPTAR</sequence>